<dbReference type="PANTHER" id="PTHR41913">
    <property type="entry name" value="DUF1684 DOMAIN-CONTAINING PROTEIN"/>
    <property type="match status" value="1"/>
</dbReference>
<gene>
    <name evidence="1" type="ORF">SAMN04488028_11149</name>
</gene>
<dbReference type="InterPro" id="IPR012467">
    <property type="entry name" value="DUF1684"/>
</dbReference>
<evidence type="ECO:0000313" key="2">
    <source>
        <dbReference type="Proteomes" id="UP000184474"/>
    </source>
</evidence>
<accession>A0A1M6WD09</accession>
<dbReference type="Pfam" id="PF07920">
    <property type="entry name" value="DUF1684"/>
    <property type="match status" value="1"/>
</dbReference>
<sequence length="209" mass="23846">MKKIIPIAVICVVLIYLLSNSHKTPSQDAYIEEINQERIDKNQFLSTSSNSPFYSWGDTVIQLKYFPIDESYKVIAKVSLIEENRVVTLGNSDGSTSTYRKYAVLTFDLNNQTHSLLVLKNLSDGEGKLFTAFADETSAEETYGAGRYLDLEFNRAQRITLDFNLAYNPYCNYNHEYSCPLPPKENFLHTEVRAGEKDYEKENQLVPGV</sequence>
<proteinExistence type="predicted"/>
<evidence type="ECO:0008006" key="3">
    <source>
        <dbReference type="Google" id="ProtNLM"/>
    </source>
</evidence>
<dbReference type="RefSeq" id="WP_073125417.1">
    <property type="nucleotide sequence ID" value="NZ_FRAA01000011.1"/>
</dbReference>
<dbReference type="AlphaFoldDB" id="A0A1M6WD09"/>
<organism evidence="1 2">
    <name type="scientific">Reichenbachiella agariperforans</name>
    <dbReference type="NCBI Taxonomy" id="156994"/>
    <lineage>
        <taxon>Bacteria</taxon>
        <taxon>Pseudomonadati</taxon>
        <taxon>Bacteroidota</taxon>
        <taxon>Cytophagia</taxon>
        <taxon>Cytophagales</taxon>
        <taxon>Reichenbachiellaceae</taxon>
        <taxon>Reichenbachiella</taxon>
    </lineage>
</organism>
<dbReference type="Proteomes" id="UP000184474">
    <property type="component" value="Unassembled WGS sequence"/>
</dbReference>
<dbReference type="EMBL" id="FRAA01000011">
    <property type="protein sequence ID" value="SHK91539.1"/>
    <property type="molecule type" value="Genomic_DNA"/>
</dbReference>
<evidence type="ECO:0000313" key="1">
    <source>
        <dbReference type="EMBL" id="SHK91539.1"/>
    </source>
</evidence>
<name>A0A1M6WD09_REIAG</name>
<protein>
    <recommendedName>
        <fullName evidence="3">DUF1684 domain-containing protein</fullName>
    </recommendedName>
</protein>
<keyword evidence="2" id="KW-1185">Reference proteome</keyword>
<reference evidence="2" key="1">
    <citation type="submission" date="2016-11" db="EMBL/GenBank/DDBJ databases">
        <authorList>
            <person name="Varghese N."/>
            <person name="Submissions S."/>
        </authorList>
    </citation>
    <scope>NUCLEOTIDE SEQUENCE [LARGE SCALE GENOMIC DNA]</scope>
    <source>
        <strain evidence="2">DSM 26134</strain>
    </source>
</reference>
<dbReference type="PANTHER" id="PTHR41913:SF1">
    <property type="entry name" value="DUF1684 DOMAIN-CONTAINING PROTEIN"/>
    <property type="match status" value="1"/>
</dbReference>
<dbReference type="STRING" id="156994.SAMN04488028_11149"/>